<dbReference type="InterPro" id="IPR017517">
    <property type="entry name" value="Maleyloyr_isom"/>
</dbReference>
<evidence type="ECO:0000256" key="1">
    <source>
        <dbReference type="SAM" id="MobiDB-lite"/>
    </source>
</evidence>
<dbReference type="Proteomes" id="UP000256485">
    <property type="component" value="Unassembled WGS sequence"/>
</dbReference>
<reference evidence="4 5" key="1">
    <citation type="submission" date="2018-08" db="EMBL/GenBank/DDBJ databases">
        <title>Sequencing the genomes of 1000 actinobacteria strains.</title>
        <authorList>
            <person name="Klenk H.-P."/>
        </authorList>
    </citation>
    <scope>NUCLEOTIDE SEQUENCE [LARGE SCALE GENOMIC DNA]</scope>
    <source>
        <strain evidence="4 5">DSM 22891</strain>
    </source>
</reference>
<dbReference type="EMBL" id="QTUC01000001">
    <property type="protein sequence ID" value="REF37461.1"/>
    <property type="molecule type" value="Genomic_DNA"/>
</dbReference>
<dbReference type="SUPFAM" id="SSF109854">
    <property type="entry name" value="DinB/YfiT-like putative metalloenzymes"/>
    <property type="match status" value="1"/>
</dbReference>
<evidence type="ECO:0000313" key="4">
    <source>
        <dbReference type="EMBL" id="REF37461.1"/>
    </source>
</evidence>
<dbReference type="InterPro" id="IPR024344">
    <property type="entry name" value="MDMPI_metal-binding"/>
</dbReference>
<dbReference type="InterPro" id="IPR034660">
    <property type="entry name" value="DinB/YfiT-like"/>
</dbReference>
<comment type="caution">
    <text evidence="4">The sequence shown here is derived from an EMBL/GenBank/DDBJ whole genome shotgun (WGS) entry which is preliminary data.</text>
</comment>
<gene>
    <name evidence="4" type="ORF">DFJ64_2905</name>
</gene>
<protein>
    <submittedName>
        <fullName evidence="4">Uncharacterized protein (TIGR03083 family)</fullName>
    </submittedName>
</protein>
<dbReference type="RefSeq" id="WP_170152622.1">
    <property type="nucleotide sequence ID" value="NZ_QTUC01000001.1"/>
</dbReference>
<dbReference type="Pfam" id="PF07398">
    <property type="entry name" value="MDMPI_C"/>
    <property type="match status" value="1"/>
</dbReference>
<evidence type="ECO:0000259" key="2">
    <source>
        <dbReference type="Pfam" id="PF07398"/>
    </source>
</evidence>
<feature type="domain" description="Mycothiol-dependent maleylpyruvate isomerase metal-binding" evidence="3">
    <location>
        <begin position="54"/>
        <end position="179"/>
    </location>
</feature>
<keyword evidence="5" id="KW-1185">Reference proteome</keyword>
<dbReference type="NCBIfam" id="TIGR03083">
    <property type="entry name" value="maleylpyruvate isomerase family mycothiol-dependent enzyme"/>
    <property type="match status" value="1"/>
</dbReference>
<accession>A0A3D9VJE7</accession>
<proteinExistence type="predicted"/>
<sequence>MDPWHRLDDPSEANGQSRSDDPCRPTAGQPEEAQPGGDWPWGDDHRLGQERYAAELRAETASLGALIRDADPAQRVVTCPDWSLAELVAHVGRSHRWAATIVAQCSMAFVPFETVDNLLPPEAGAERAAWLVEGARALVDAVAAVGPNTPVWSWTHEKRAGFWTRRILHETVIHRADAALTVGCPFLVAADVALDGILDWLGLLTTPRSGPVADALAMLSEGATLAFETADVGLEGRGARIRIAPDGAHLEPVGDVADVTVRAPAADLLLVIMRRLPPTSPGVEVSGDVTLLERWLARTAF</sequence>
<name>A0A3D9VJE7_THECX</name>
<dbReference type="AlphaFoldDB" id="A0A3D9VJE7"/>
<dbReference type="GO" id="GO:0046872">
    <property type="term" value="F:metal ion binding"/>
    <property type="evidence" value="ECO:0007669"/>
    <property type="project" value="InterPro"/>
</dbReference>
<dbReference type="Pfam" id="PF11716">
    <property type="entry name" value="MDMPI_N"/>
    <property type="match status" value="1"/>
</dbReference>
<feature type="domain" description="MDMPI C-terminal" evidence="2">
    <location>
        <begin position="191"/>
        <end position="294"/>
    </location>
</feature>
<evidence type="ECO:0000313" key="5">
    <source>
        <dbReference type="Proteomes" id="UP000256485"/>
    </source>
</evidence>
<evidence type="ECO:0000259" key="3">
    <source>
        <dbReference type="Pfam" id="PF11716"/>
    </source>
</evidence>
<dbReference type="PANTHER" id="PTHR40758:SF1">
    <property type="entry name" value="CONSERVED PROTEIN"/>
    <property type="match status" value="1"/>
</dbReference>
<dbReference type="InterPro" id="IPR010872">
    <property type="entry name" value="MDMPI_C-term_domain"/>
</dbReference>
<organism evidence="4 5">
    <name type="scientific">Thermasporomyces composti</name>
    <dbReference type="NCBI Taxonomy" id="696763"/>
    <lineage>
        <taxon>Bacteria</taxon>
        <taxon>Bacillati</taxon>
        <taxon>Actinomycetota</taxon>
        <taxon>Actinomycetes</taxon>
        <taxon>Propionibacteriales</taxon>
        <taxon>Nocardioidaceae</taxon>
        <taxon>Thermasporomyces</taxon>
    </lineage>
</organism>
<feature type="region of interest" description="Disordered" evidence="1">
    <location>
        <begin position="1"/>
        <end position="45"/>
    </location>
</feature>
<dbReference type="PANTHER" id="PTHR40758">
    <property type="entry name" value="CONSERVED PROTEIN"/>
    <property type="match status" value="1"/>
</dbReference>
<dbReference type="GO" id="GO:0005886">
    <property type="term" value="C:plasma membrane"/>
    <property type="evidence" value="ECO:0007669"/>
    <property type="project" value="TreeGrafter"/>
</dbReference>